<feature type="non-terminal residue" evidence="1">
    <location>
        <position position="123"/>
    </location>
</feature>
<accession>A0A7J9GPG8</accession>
<evidence type="ECO:0000313" key="2">
    <source>
        <dbReference type="Proteomes" id="UP000593560"/>
    </source>
</evidence>
<proteinExistence type="predicted"/>
<evidence type="ECO:0000313" key="1">
    <source>
        <dbReference type="EMBL" id="MBA0799469.1"/>
    </source>
</evidence>
<dbReference type="Proteomes" id="UP000593560">
    <property type="component" value="Unassembled WGS sequence"/>
</dbReference>
<dbReference type="AlphaFoldDB" id="A0A7J9GPG8"/>
<protein>
    <submittedName>
        <fullName evidence="1">Uncharacterized protein</fullName>
    </submittedName>
</protein>
<sequence>PKLEAIRGTRIVEKTVWLKARNDKDSSIWKHNPIYHQGFGDHVRPGFETAQKAPFPQANSSILKGTKPSSHALYSPHLRWFPPRKGKNKGKKLLKSRALPLCKGTKRLPFLPLGAVTPLDFFI</sequence>
<organism evidence="1 2">
    <name type="scientific">Gossypium harknessii</name>
    <dbReference type="NCBI Taxonomy" id="34285"/>
    <lineage>
        <taxon>Eukaryota</taxon>
        <taxon>Viridiplantae</taxon>
        <taxon>Streptophyta</taxon>
        <taxon>Embryophyta</taxon>
        <taxon>Tracheophyta</taxon>
        <taxon>Spermatophyta</taxon>
        <taxon>Magnoliopsida</taxon>
        <taxon>eudicotyledons</taxon>
        <taxon>Gunneridae</taxon>
        <taxon>Pentapetalae</taxon>
        <taxon>rosids</taxon>
        <taxon>malvids</taxon>
        <taxon>Malvales</taxon>
        <taxon>Malvaceae</taxon>
        <taxon>Malvoideae</taxon>
        <taxon>Gossypium</taxon>
    </lineage>
</organism>
<keyword evidence="2" id="KW-1185">Reference proteome</keyword>
<reference evidence="1 2" key="1">
    <citation type="journal article" date="2019" name="Genome Biol. Evol.">
        <title>Insights into the evolution of the New World diploid cottons (Gossypium, subgenus Houzingenia) based on genome sequencing.</title>
        <authorList>
            <person name="Grover C.E."/>
            <person name="Arick M.A. 2nd"/>
            <person name="Thrash A."/>
            <person name="Conover J.L."/>
            <person name="Sanders W.S."/>
            <person name="Peterson D.G."/>
            <person name="Frelichowski J.E."/>
            <person name="Scheffler J.A."/>
            <person name="Scheffler B.E."/>
            <person name="Wendel J.F."/>
        </authorList>
    </citation>
    <scope>NUCLEOTIDE SEQUENCE [LARGE SCALE GENOMIC DNA]</scope>
    <source>
        <strain evidence="1">0</strain>
        <tissue evidence="1">Leaf</tissue>
    </source>
</reference>
<comment type="caution">
    <text evidence="1">The sequence shown here is derived from an EMBL/GenBank/DDBJ whole genome shotgun (WGS) entry which is preliminary data.</text>
</comment>
<gene>
    <name evidence="1" type="ORF">Gohar_009983</name>
</gene>
<dbReference type="EMBL" id="JABFAD010000006">
    <property type="protein sequence ID" value="MBA0799469.1"/>
    <property type="molecule type" value="Genomic_DNA"/>
</dbReference>
<name>A0A7J9GPG8_9ROSI</name>